<dbReference type="EMBL" id="JBBNAF010000011">
    <property type="protein sequence ID" value="KAK9098052.1"/>
    <property type="molecule type" value="Genomic_DNA"/>
</dbReference>
<evidence type="ECO:0000313" key="1">
    <source>
        <dbReference type="EMBL" id="KAK9098052.1"/>
    </source>
</evidence>
<dbReference type="PANTHER" id="PTHR35465:SF1">
    <property type="entry name" value="PHOSPHATIDYLINOSITOL-GLYCAN BIOSYNTHESIS CLASS X PROTEIN"/>
    <property type="match status" value="1"/>
</dbReference>
<keyword evidence="2" id="KW-1185">Reference proteome</keyword>
<dbReference type="PANTHER" id="PTHR35465">
    <property type="entry name" value="CAVEOLIN-1 PROTEIN"/>
    <property type="match status" value="1"/>
</dbReference>
<gene>
    <name evidence="1" type="ORF">Syun_025097</name>
</gene>
<dbReference type="AlphaFoldDB" id="A0AAP0HUK4"/>
<protein>
    <submittedName>
        <fullName evidence="1">Uncharacterized protein</fullName>
    </submittedName>
</protein>
<accession>A0AAP0HUK4</accession>
<proteinExistence type="predicted"/>
<reference evidence="1 2" key="1">
    <citation type="submission" date="2024-01" db="EMBL/GenBank/DDBJ databases">
        <title>Genome assemblies of Stephania.</title>
        <authorList>
            <person name="Yang L."/>
        </authorList>
    </citation>
    <scope>NUCLEOTIDE SEQUENCE [LARGE SCALE GENOMIC DNA]</scope>
    <source>
        <strain evidence="1">YNDBR</strain>
        <tissue evidence="1">Leaf</tissue>
    </source>
</reference>
<dbReference type="Proteomes" id="UP001420932">
    <property type="component" value="Unassembled WGS sequence"/>
</dbReference>
<evidence type="ECO:0000313" key="2">
    <source>
        <dbReference type="Proteomes" id="UP001420932"/>
    </source>
</evidence>
<comment type="caution">
    <text evidence="1">The sequence shown here is derived from an EMBL/GenBank/DDBJ whole genome shotgun (WGS) entry which is preliminary data.</text>
</comment>
<organism evidence="1 2">
    <name type="scientific">Stephania yunnanensis</name>
    <dbReference type="NCBI Taxonomy" id="152371"/>
    <lineage>
        <taxon>Eukaryota</taxon>
        <taxon>Viridiplantae</taxon>
        <taxon>Streptophyta</taxon>
        <taxon>Embryophyta</taxon>
        <taxon>Tracheophyta</taxon>
        <taxon>Spermatophyta</taxon>
        <taxon>Magnoliopsida</taxon>
        <taxon>Ranunculales</taxon>
        <taxon>Menispermaceae</taxon>
        <taxon>Menispermoideae</taxon>
        <taxon>Cissampelideae</taxon>
        <taxon>Stephania</taxon>
    </lineage>
</organism>
<name>A0AAP0HUK4_9MAGN</name>
<sequence>MGLYQTRRLLNTEKLIFMADGDQLSENGGGLYVLVSVEPAGFVTFPNVQERQDVIYNIALETFGNIWPDKQFSDRLRSINGNPFAKSSGISPNSELSEKSKTPRCFMFPMDEGISPSKELECIIKHEDLEHFSLLRCQVTANMKGRSAEEVAERILSRPSLSGLQVIVEKKHSYICLSSSD</sequence>